<dbReference type="OrthoDB" id="98874at2"/>
<evidence type="ECO:0000256" key="1">
    <source>
        <dbReference type="SAM" id="SignalP"/>
    </source>
</evidence>
<sequence>MHKITLLAFLLVASTAFAQDFRFGKVSIEELQEEAHPKDSESDAAILYREQYSHLDYYQNSGFRLTTEVFERIKIYNSDGFEWATQNIPIYTGGSENESVGKIKGVTYTLEDGKIEETKLRNDGIFEEEKNKFYDLKKFTMPNLKPGCVIEFQYQITSPYYSSIDEIRLQEEIPVNQVDVSFYAPEWLVYQLHRKGLLPLNVEETSQADRINYSVRQGSSTGNFQTKDRPRLETRTIDFQRKGYKVTASDIPAMREEAFSSNIDNYKAALNFELSFTNFPGEPLQTMSSSWEAVSKSIYDSDNFGGQLNSTRFFDDAIDEVIAGATSPSEKLTRIFEYVKQKMVWNNYIGVYADEGVKEAYKNGVGNSADINLMLVSMLRYAGIDANPVILSTRDNGIPVYPTRNGFNDVIAGAKLEDHIFLLDATNKKGAPDLLDENLLNWNGRMIREDGSSEWVSLYPSAHATESTLISTEINADLTTTGSLKSRYTGNYGLLFRKKFGESSQDDQLKAFEGMYSGIELDGLALENLDNVYEPLEVAYDFELLSGIEEVGDKLYVSPLMHKATDENPFKSDERLHPIDFRYPWKDRYIINIKIPEGYTVESIPESVLYNMTDKLASFAYRVSQSGNSINISTDFSLNSSIIAPDYYQDLKKFYEMIVTKQNEKIVLTKI</sequence>
<dbReference type="Pfam" id="PF01841">
    <property type="entry name" value="Transglut_core"/>
    <property type="match status" value="1"/>
</dbReference>
<dbReference type="STRING" id="398720.MED217_15895"/>
<accession>A3XI53</accession>
<dbReference type="InterPro" id="IPR002931">
    <property type="entry name" value="Transglutaminase-like"/>
</dbReference>
<keyword evidence="1" id="KW-0732">Signal</keyword>
<dbReference type="Pfam" id="PF12969">
    <property type="entry name" value="DUF3857"/>
    <property type="match status" value="1"/>
</dbReference>
<dbReference type="EMBL" id="AANC01000001">
    <property type="protein sequence ID" value="EAQ51040.1"/>
    <property type="molecule type" value="Genomic_DNA"/>
</dbReference>
<feature type="domain" description="DUF3857" evidence="3">
    <location>
        <begin position="68"/>
        <end position="193"/>
    </location>
</feature>
<feature type="chain" id="PRO_5002663577" description="DUF3857 domain-containing protein" evidence="1">
    <location>
        <begin position="19"/>
        <end position="671"/>
    </location>
</feature>
<dbReference type="InterPro" id="IPR038765">
    <property type="entry name" value="Papain-like_cys_pep_sf"/>
</dbReference>
<organism evidence="4 5">
    <name type="scientific">Leeuwenhoekiella blandensis (strain CECT 7118 / CCUG 51940 / KCTC 22103 / MED217)</name>
    <name type="common">Flavobacterium sp. (strain MED217)</name>
    <dbReference type="NCBI Taxonomy" id="398720"/>
    <lineage>
        <taxon>Bacteria</taxon>
        <taxon>Pseudomonadati</taxon>
        <taxon>Bacteroidota</taxon>
        <taxon>Flavobacteriia</taxon>
        <taxon>Flavobacteriales</taxon>
        <taxon>Flavobacteriaceae</taxon>
        <taxon>Leeuwenhoekiella</taxon>
    </lineage>
</organism>
<dbReference type="RefSeq" id="WP_009781519.1">
    <property type="nucleotide sequence ID" value="NZ_CH672395.1"/>
</dbReference>
<dbReference type="Gene3D" id="2.60.40.3140">
    <property type="match status" value="1"/>
</dbReference>
<feature type="domain" description="Transglutaminase-like" evidence="2">
    <location>
        <begin position="319"/>
        <end position="396"/>
    </location>
</feature>
<gene>
    <name evidence="4" type="ORF">MED217_15895</name>
</gene>
<evidence type="ECO:0000259" key="3">
    <source>
        <dbReference type="Pfam" id="PF12969"/>
    </source>
</evidence>
<dbReference type="Gene3D" id="3.10.620.30">
    <property type="match status" value="1"/>
</dbReference>
<evidence type="ECO:0000259" key="2">
    <source>
        <dbReference type="Pfam" id="PF01841"/>
    </source>
</evidence>
<dbReference type="SUPFAM" id="SSF54001">
    <property type="entry name" value="Cysteine proteinases"/>
    <property type="match status" value="1"/>
</dbReference>
<reference evidence="4 5" key="1">
    <citation type="journal article" date="2007" name="Nature">
        <title>Light stimulates growth of proteorhodopsin-containing marine Flavobacteria.</title>
        <authorList>
            <person name="Gomez-Consarnau L."/>
            <person name="Gonzalez J.M."/>
            <person name="Coll-Llado M."/>
            <person name="Gourdon P."/>
            <person name="Pascher T."/>
            <person name="Neutze R."/>
            <person name="Pedros-Alio C."/>
            <person name="Pinhassi J."/>
        </authorList>
    </citation>
    <scope>NUCLEOTIDE SEQUENCE [LARGE SCALE GENOMIC DNA]</scope>
    <source>
        <strain evidence="4 5">MED217</strain>
    </source>
</reference>
<comment type="caution">
    <text evidence="4">The sequence shown here is derived from an EMBL/GenBank/DDBJ whole genome shotgun (WGS) entry which is preliminary data.</text>
</comment>
<dbReference type="AlphaFoldDB" id="A3XI53"/>
<proteinExistence type="predicted"/>
<name>A3XI53_LEEBM</name>
<protein>
    <recommendedName>
        <fullName evidence="6">DUF3857 domain-containing protein</fullName>
    </recommendedName>
</protein>
<dbReference type="Gene3D" id="2.60.120.1130">
    <property type="match status" value="1"/>
</dbReference>
<evidence type="ECO:0008006" key="6">
    <source>
        <dbReference type="Google" id="ProtNLM"/>
    </source>
</evidence>
<keyword evidence="5" id="KW-1185">Reference proteome</keyword>
<dbReference type="InterPro" id="IPR024618">
    <property type="entry name" value="DUF3857"/>
</dbReference>
<dbReference type="Proteomes" id="UP000001601">
    <property type="component" value="Unassembled WGS sequence"/>
</dbReference>
<evidence type="ECO:0000313" key="4">
    <source>
        <dbReference type="EMBL" id="EAQ51040.1"/>
    </source>
</evidence>
<dbReference type="HOGENOM" id="CLU_026364_0_0_10"/>
<feature type="signal peptide" evidence="1">
    <location>
        <begin position="1"/>
        <end position="18"/>
    </location>
</feature>
<evidence type="ECO:0000313" key="5">
    <source>
        <dbReference type="Proteomes" id="UP000001601"/>
    </source>
</evidence>
<dbReference type="eggNOG" id="COG1305">
    <property type="taxonomic scope" value="Bacteria"/>
</dbReference>